<dbReference type="Pfam" id="PF00440">
    <property type="entry name" value="TetR_N"/>
    <property type="match status" value="1"/>
</dbReference>
<evidence type="ECO:0000313" key="7">
    <source>
        <dbReference type="EMBL" id="MCV3274280.1"/>
    </source>
</evidence>
<dbReference type="Gene3D" id="1.10.10.60">
    <property type="entry name" value="Homeodomain-like"/>
    <property type="match status" value="1"/>
</dbReference>
<keyword evidence="2 4" id="KW-0238">DNA-binding</keyword>
<evidence type="ECO:0000313" key="8">
    <source>
        <dbReference type="Proteomes" id="UP001208690"/>
    </source>
</evidence>
<gene>
    <name evidence="7" type="ORF">MUB52_22850</name>
</gene>
<evidence type="ECO:0000256" key="3">
    <source>
        <dbReference type="ARBA" id="ARBA00023163"/>
    </source>
</evidence>
<accession>A0ABT3BL51</accession>
<feature type="region of interest" description="Disordered" evidence="5">
    <location>
        <begin position="1"/>
        <end position="24"/>
    </location>
</feature>
<dbReference type="Proteomes" id="UP001208690">
    <property type="component" value="Unassembled WGS sequence"/>
</dbReference>
<dbReference type="InterPro" id="IPR009057">
    <property type="entry name" value="Homeodomain-like_sf"/>
</dbReference>
<dbReference type="PROSITE" id="PS50977">
    <property type="entry name" value="HTH_TETR_2"/>
    <property type="match status" value="1"/>
</dbReference>
<dbReference type="PANTHER" id="PTHR30055">
    <property type="entry name" value="HTH-TYPE TRANSCRIPTIONAL REGULATOR RUTR"/>
    <property type="match status" value="1"/>
</dbReference>
<evidence type="ECO:0000256" key="5">
    <source>
        <dbReference type="SAM" id="MobiDB-lite"/>
    </source>
</evidence>
<dbReference type="InterPro" id="IPR050109">
    <property type="entry name" value="HTH-type_TetR-like_transc_reg"/>
</dbReference>
<dbReference type="SUPFAM" id="SSF46689">
    <property type="entry name" value="Homeodomain-like"/>
    <property type="match status" value="1"/>
</dbReference>
<dbReference type="Gene3D" id="1.10.357.10">
    <property type="entry name" value="Tetracycline Repressor, domain 2"/>
    <property type="match status" value="1"/>
</dbReference>
<evidence type="ECO:0000256" key="2">
    <source>
        <dbReference type="ARBA" id="ARBA00023125"/>
    </source>
</evidence>
<dbReference type="RefSeq" id="WP_263846484.1">
    <property type="nucleotide sequence ID" value="NZ_JALIEB010000035.1"/>
</dbReference>
<dbReference type="SUPFAM" id="SSF48498">
    <property type="entry name" value="Tetracyclin repressor-like, C-terminal domain"/>
    <property type="match status" value="1"/>
</dbReference>
<evidence type="ECO:0000256" key="1">
    <source>
        <dbReference type="ARBA" id="ARBA00023015"/>
    </source>
</evidence>
<keyword evidence="8" id="KW-1185">Reference proteome</keyword>
<dbReference type="InterPro" id="IPR036271">
    <property type="entry name" value="Tet_transcr_reg_TetR-rel_C_sf"/>
</dbReference>
<protein>
    <submittedName>
        <fullName evidence="7">TetR family transcriptional regulator</fullName>
    </submittedName>
</protein>
<comment type="caution">
    <text evidence="7">The sequence shown here is derived from an EMBL/GenBank/DDBJ whole genome shotgun (WGS) entry which is preliminary data.</text>
</comment>
<feature type="domain" description="HTH tetR-type" evidence="6">
    <location>
        <begin position="25"/>
        <end position="85"/>
    </location>
</feature>
<evidence type="ECO:0000259" key="6">
    <source>
        <dbReference type="PROSITE" id="PS50977"/>
    </source>
</evidence>
<feature type="compositionally biased region" description="Basic residues" evidence="5">
    <location>
        <begin position="9"/>
        <end position="21"/>
    </location>
</feature>
<proteinExistence type="predicted"/>
<dbReference type="EMBL" id="JALIEB010000035">
    <property type="protein sequence ID" value="MCV3274280.1"/>
    <property type="molecule type" value="Genomic_DNA"/>
</dbReference>
<evidence type="ECO:0000256" key="4">
    <source>
        <dbReference type="PROSITE-ProRule" id="PRU00335"/>
    </source>
</evidence>
<sequence length="246" mass="27333">MNESFIHDKQKKAKSSSRRGPPRSQAKLEAIAAAARHVLSTNGPRLTQVADVARAAEVAAGTIYVYVAEKEALIELALLHAARFDLPHARKPIKFRAARLKKTAVRALDERLNWPALKAARQAPPGPDVLSVILSETYDMLSREHQLIALLDRCSKENVILERLYTKGRRREFLQDFESCIDRLAQAGYVRRDLDIAAASRAVLEMMVWMAMRRPGDTDPPRCDDAAARHASIELAMSGLANAMNA</sequence>
<organism evidence="7 8">
    <name type="scientific">Roseobacter sinensis</name>
    <dbReference type="NCBI Taxonomy" id="2931391"/>
    <lineage>
        <taxon>Bacteria</taxon>
        <taxon>Pseudomonadati</taxon>
        <taxon>Pseudomonadota</taxon>
        <taxon>Alphaproteobacteria</taxon>
        <taxon>Rhodobacterales</taxon>
        <taxon>Roseobacteraceae</taxon>
        <taxon>Roseobacter</taxon>
    </lineage>
</organism>
<dbReference type="InterPro" id="IPR001647">
    <property type="entry name" value="HTH_TetR"/>
</dbReference>
<keyword evidence="3" id="KW-0804">Transcription</keyword>
<dbReference type="PANTHER" id="PTHR30055:SF234">
    <property type="entry name" value="HTH-TYPE TRANSCRIPTIONAL REGULATOR BETI"/>
    <property type="match status" value="1"/>
</dbReference>
<keyword evidence="1" id="KW-0805">Transcription regulation</keyword>
<name>A0ABT3BL51_9RHOB</name>
<reference evidence="7 8" key="1">
    <citation type="submission" date="2022-04" db="EMBL/GenBank/DDBJ databases">
        <title>Roseobacter sp. WL0113 is a bacterium isolated from neritic sediment.</title>
        <authorList>
            <person name="Wang L."/>
            <person name="He W."/>
            <person name="Zhang D.-F."/>
        </authorList>
    </citation>
    <scope>NUCLEOTIDE SEQUENCE [LARGE SCALE GENOMIC DNA]</scope>
    <source>
        <strain evidence="7 8">WL0113</strain>
    </source>
</reference>
<feature type="DNA-binding region" description="H-T-H motif" evidence="4">
    <location>
        <begin position="48"/>
        <end position="67"/>
    </location>
</feature>